<feature type="compositionally biased region" description="Low complexity" evidence="1">
    <location>
        <begin position="31"/>
        <end position="40"/>
    </location>
</feature>
<accession>A0A383RF29</accession>
<feature type="region of interest" description="Disordered" evidence="1">
    <location>
        <begin position="1"/>
        <end position="70"/>
    </location>
</feature>
<feature type="compositionally biased region" description="Basic and acidic residues" evidence="1">
    <location>
        <begin position="14"/>
        <end position="26"/>
    </location>
</feature>
<evidence type="ECO:0000256" key="1">
    <source>
        <dbReference type="SAM" id="MobiDB-lite"/>
    </source>
</evidence>
<protein>
    <submittedName>
        <fullName evidence="2">Uncharacterized protein</fullName>
    </submittedName>
</protein>
<sequence length="70" mass="7832">MTEHMENQGNAEAAESKKVSLADAAKRMLQQKKQAQGKSQGVHKHQESGQPTMKSQNTKKINNQRKRMGV</sequence>
<dbReference type="Proteomes" id="UP000304148">
    <property type="component" value="Chromosome"/>
</dbReference>
<dbReference type="AlphaFoldDB" id="A0A383RF29"/>
<organism evidence="2 3">
    <name type="scientific">Paenibacillus alvei</name>
    <name type="common">Bacillus alvei</name>
    <dbReference type="NCBI Taxonomy" id="44250"/>
    <lineage>
        <taxon>Bacteria</taxon>
        <taxon>Bacillati</taxon>
        <taxon>Bacillota</taxon>
        <taxon>Bacilli</taxon>
        <taxon>Bacillales</taxon>
        <taxon>Paenibacillaceae</taxon>
        <taxon>Paenibacillus</taxon>
    </lineage>
</organism>
<evidence type="ECO:0000313" key="3">
    <source>
        <dbReference type="Proteomes" id="UP000304148"/>
    </source>
</evidence>
<reference evidence="3" key="1">
    <citation type="submission" date="2018-08" db="EMBL/GenBank/DDBJ databases">
        <authorList>
            <person name="Chevrot R."/>
        </authorList>
    </citation>
    <scope>NUCLEOTIDE SEQUENCE [LARGE SCALE GENOMIC DNA]</scope>
</reference>
<evidence type="ECO:0000313" key="2">
    <source>
        <dbReference type="EMBL" id="SYX85697.1"/>
    </source>
</evidence>
<feature type="compositionally biased region" description="Polar residues" evidence="1">
    <location>
        <begin position="48"/>
        <end position="61"/>
    </location>
</feature>
<dbReference type="EMBL" id="LS992241">
    <property type="protein sequence ID" value="SYX85697.1"/>
    <property type="molecule type" value="Genomic_DNA"/>
</dbReference>
<dbReference type="RefSeq" id="WP_044353880.1">
    <property type="nucleotide sequence ID" value="NZ_LS992241.1"/>
</dbReference>
<proteinExistence type="predicted"/>
<gene>
    <name evidence="2" type="ORF">PBLR_14119</name>
</gene>
<name>A0A383RF29_PAEAL</name>